<evidence type="ECO:0000313" key="2">
    <source>
        <dbReference type="EMBL" id="MCC2209702.1"/>
    </source>
</evidence>
<dbReference type="SUPFAM" id="SSF63825">
    <property type="entry name" value="YWTD domain"/>
    <property type="match status" value="1"/>
</dbReference>
<organism evidence="2 3">
    <name type="scientific">Hominilimicola fabiformis</name>
    <dbReference type="NCBI Taxonomy" id="2885356"/>
    <lineage>
        <taxon>Bacteria</taxon>
        <taxon>Bacillati</taxon>
        <taxon>Bacillota</taxon>
        <taxon>Clostridia</taxon>
        <taxon>Eubacteriales</taxon>
        <taxon>Oscillospiraceae</taxon>
        <taxon>Hominilimicola</taxon>
    </lineage>
</organism>
<keyword evidence="3" id="KW-1185">Reference proteome</keyword>
<evidence type="ECO:0000313" key="3">
    <source>
        <dbReference type="Proteomes" id="UP001198242"/>
    </source>
</evidence>
<feature type="chain" id="PRO_5042074963" description="Copper amine oxidase-like N-terminal domain-containing protein" evidence="1">
    <location>
        <begin position="25"/>
        <end position="541"/>
    </location>
</feature>
<proteinExistence type="predicted"/>
<dbReference type="AlphaFoldDB" id="A0AAE3DX90"/>
<accession>A0AAE3DX90</accession>
<keyword evidence="1" id="KW-0732">Signal</keyword>
<dbReference type="PROSITE" id="PS51257">
    <property type="entry name" value="PROKAR_LIPOPROTEIN"/>
    <property type="match status" value="1"/>
</dbReference>
<dbReference type="EMBL" id="JAJEQM010000002">
    <property type="protein sequence ID" value="MCC2209702.1"/>
    <property type="molecule type" value="Genomic_DNA"/>
</dbReference>
<evidence type="ECO:0008006" key="4">
    <source>
        <dbReference type="Google" id="ProtNLM"/>
    </source>
</evidence>
<reference evidence="2 3" key="1">
    <citation type="submission" date="2021-10" db="EMBL/GenBank/DDBJ databases">
        <title>Anaerobic single-cell dispensing facilitates the cultivation of human gut bacteria.</title>
        <authorList>
            <person name="Afrizal A."/>
        </authorList>
    </citation>
    <scope>NUCLEOTIDE SEQUENCE [LARGE SCALE GENOMIC DNA]</scope>
    <source>
        <strain evidence="2 3">CLA-AA-H232</strain>
    </source>
</reference>
<dbReference type="Proteomes" id="UP001198242">
    <property type="component" value="Unassembled WGS sequence"/>
</dbReference>
<name>A0AAE3DX90_9FIRM</name>
<protein>
    <recommendedName>
        <fullName evidence="4">Copper amine oxidase-like N-terminal domain-containing protein</fullName>
    </recommendedName>
</protein>
<sequence length="541" mass="61311">MKKVISIILSLLISTIIASFSACADENNVSFTDEKSSESIVEETIIPTEATEENATEENATEENAPEVEVTPLPTAESIVAQEEDFFWCMKNESEFAYIEKNDKIEYLPMIASNAVAVAPQIYDGITYLPFRYVFEEILGFSDATGKKETLDNKEYMWSNTSSFNISFNVNGITRTITAGEIIDYNDSEFDALKVSDSGVSYFPLRYFEKEKLCSLSWDNNTSSIIISSTKEYGEKYFSKINSRKFTNNYITYSDAVLNDDNENTVISLSGKVNEKVHSASNNYNLTFYSDANQKVHYIDMSDDNNLSHNLDVYDVDGNKVDVKIDKMTVYQNMLYGLAIGEENEVSGYLFSANLSTEIFEGDNGVYTYKIKADNFRKITESNGIMMFDIEKNIRSLNIYYVDSNAEYTLYKLNLQTGEVQTIDVDGSPLKNIDYFSIGKNSIAYNDWEKGTVKIASFDGNNISNVIDSENVEKIRFISYDDINDCFYYVTIVPDIQNEIKKISLSNTVPETLYCADKIRSLSVFEGSIYAKVNDEFQKCN</sequence>
<gene>
    <name evidence="2" type="ORF">LKE05_02695</name>
</gene>
<dbReference type="RefSeq" id="WP_308455840.1">
    <property type="nucleotide sequence ID" value="NZ_JAJEQM010000002.1"/>
</dbReference>
<feature type="signal peptide" evidence="1">
    <location>
        <begin position="1"/>
        <end position="24"/>
    </location>
</feature>
<evidence type="ECO:0000256" key="1">
    <source>
        <dbReference type="SAM" id="SignalP"/>
    </source>
</evidence>
<comment type="caution">
    <text evidence="2">The sequence shown here is derived from an EMBL/GenBank/DDBJ whole genome shotgun (WGS) entry which is preliminary data.</text>
</comment>